<evidence type="ECO:0000256" key="4">
    <source>
        <dbReference type="ARBA" id="ARBA00023136"/>
    </source>
</evidence>
<keyword evidence="3" id="KW-0732">Signal</keyword>
<dbReference type="Gene3D" id="2.40.160.10">
    <property type="entry name" value="Porin"/>
    <property type="match status" value="1"/>
</dbReference>
<evidence type="ECO:0000313" key="5">
    <source>
        <dbReference type="EMBL" id="WOT05636.1"/>
    </source>
</evidence>
<comment type="subcellular location">
    <subcellularLocation>
        <location evidence="1">Cell outer membrane</location>
        <topology evidence="1">Multi-pass membrane protein</topology>
    </subcellularLocation>
</comment>
<dbReference type="PANTHER" id="PTHR34501:SF2">
    <property type="entry name" value="OUTER MEMBRANE PORIN F-RELATED"/>
    <property type="match status" value="1"/>
</dbReference>
<evidence type="ECO:0000256" key="2">
    <source>
        <dbReference type="ARBA" id="ARBA00007539"/>
    </source>
</evidence>
<dbReference type="InterPro" id="IPR001897">
    <property type="entry name" value="Porin_gammaproteobac"/>
</dbReference>
<reference evidence="5 6" key="1">
    <citation type="submission" date="2023-10" db="EMBL/GenBank/DDBJ databases">
        <title>Complete genome sequence of Shewanella sp. DAU334.</title>
        <authorList>
            <person name="Lee Y.-S."/>
            <person name="Jeong H.-R."/>
            <person name="Hwang E.-J."/>
            <person name="Choi Y.-L."/>
            <person name="Kim G.-D."/>
        </authorList>
    </citation>
    <scope>NUCLEOTIDE SEQUENCE [LARGE SCALE GENOMIC DNA]</scope>
    <source>
        <strain evidence="5 6">DAU334</strain>
    </source>
</reference>
<protein>
    <submittedName>
        <fullName evidence="5">Porin</fullName>
    </submittedName>
</protein>
<sequence>MNKVLAALFFVVMIYAPNGMAIEVYKDDKNALEIGGFVGARVINTQGVTEVVNGSTRINFGFTRDMSHDWKTFVKFEWGINPFGNSSISYSSESNFETESGDFLNNRLGYIGVSHADYGSISVGKQWGAWYDVVYNTNYGYVWDGNASGTYTYNKSDGAINGTGRGDKSIQYRNRWGNLSIAVQMQLKSSTVEIEEDGTNDPDQLVMAQYDNTYGLGLTYQATDKLVITAGGNFGEPEGTTASGQIVAETDYIYGAGLTWGTWDDYGFYAAMNVNQNEFHDTDNLGRFLQDAAGLETIAAYYFDNNIRLLASYNVLEAGDDYQAANDGDVFKRQFAFAGVHYIWDRSVVFYLEGRIDFSDFSSSDPETEAMQSLSEDDGIAIGIRYTL</sequence>
<accession>A0ABZ0K1H7</accession>
<evidence type="ECO:0000256" key="1">
    <source>
        <dbReference type="ARBA" id="ARBA00004571"/>
    </source>
</evidence>
<dbReference type="RefSeq" id="WP_310469898.1">
    <property type="nucleotide sequence ID" value="NZ_CP136522.1"/>
</dbReference>
<dbReference type="EMBL" id="CP136522">
    <property type="protein sequence ID" value="WOT05636.1"/>
    <property type="molecule type" value="Genomic_DNA"/>
</dbReference>
<comment type="similarity">
    <text evidence="2">Belongs to the Gram-negative porin family.</text>
</comment>
<dbReference type="Pfam" id="PF00267">
    <property type="entry name" value="Porin_1"/>
    <property type="match status" value="1"/>
</dbReference>
<keyword evidence="4" id="KW-0472">Membrane</keyword>
<dbReference type="SUPFAM" id="SSF56935">
    <property type="entry name" value="Porins"/>
    <property type="match status" value="1"/>
</dbReference>
<dbReference type="CDD" id="cd00342">
    <property type="entry name" value="gram_neg_porins"/>
    <property type="match status" value="1"/>
</dbReference>
<dbReference type="InterPro" id="IPR033900">
    <property type="entry name" value="Gram_neg_porin_domain"/>
</dbReference>
<evidence type="ECO:0000256" key="3">
    <source>
        <dbReference type="ARBA" id="ARBA00022729"/>
    </source>
</evidence>
<proteinExistence type="inferred from homology"/>
<dbReference type="InterPro" id="IPR001702">
    <property type="entry name" value="Porin_Gram-ve"/>
</dbReference>
<gene>
    <name evidence="5" type="ORF">RGE70_02050</name>
</gene>
<name>A0ABZ0K1H7_9GAMM</name>
<dbReference type="PRINTS" id="PR00183">
    <property type="entry name" value="ECOLIPORIN"/>
</dbReference>
<dbReference type="PANTHER" id="PTHR34501">
    <property type="entry name" value="PROTEIN YDDL-RELATED"/>
    <property type="match status" value="1"/>
</dbReference>
<keyword evidence="6" id="KW-1185">Reference proteome</keyword>
<evidence type="ECO:0000313" key="6">
    <source>
        <dbReference type="Proteomes" id="UP001529491"/>
    </source>
</evidence>
<dbReference type="InterPro" id="IPR050298">
    <property type="entry name" value="Gram-neg_bact_OMP"/>
</dbReference>
<dbReference type="InterPro" id="IPR023614">
    <property type="entry name" value="Porin_dom_sf"/>
</dbReference>
<dbReference type="Proteomes" id="UP001529491">
    <property type="component" value="Chromosome"/>
</dbReference>
<organism evidence="5 6">
    <name type="scientific">Shewanella youngdeokensis</name>
    <dbReference type="NCBI Taxonomy" id="2999068"/>
    <lineage>
        <taxon>Bacteria</taxon>
        <taxon>Pseudomonadati</taxon>
        <taxon>Pseudomonadota</taxon>
        <taxon>Gammaproteobacteria</taxon>
        <taxon>Alteromonadales</taxon>
        <taxon>Shewanellaceae</taxon>
        <taxon>Shewanella</taxon>
    </lineage>
</organism>